<dbReference type="GO" id="GO:0098636">
    <property type="term" value="C:protein complex involved in cell adhesion"/>
    <property type="evidence" value="ECO:0007669"/>
    <property type="project" value="TreeGrafter"/>
</dbReference>
<dbReference type="PANTHER" id="PTHR44663:SF3">
    <property type="entry name" value="JUNCTIONAL ADHESION MOLECULE 2A"/>
    <property type="match status" value="1"/>
</dbReference>
<dbReference type="AlphaFoldDB" id="A0A498MGP3"/>
<dbReference type="PANTHER" id="PTHR44663">
    <property type="entry name" value="JUNCTIONAL ADHESION MOLECULE B"/>
    <property type="match status" value="1"/>
</dbReference>
<name>A0A498MGP3_LABRO</name>
<dbReference type="PROSITE" id="PS50835">
    <property type="entry name" value="IG_LIKE"/>
    <property type="match status" value="2"/>
</dbReference>
<evidence type="ECO:0000256" key="1">
    <source>
        <dbReference type="SAM" id="SignalP"/>
    </source>
</evidence>
<dbReference type="InterPro" id="IPR036179">
    <property type="entry name" value="Ig-like_dom_sf"/>
</dbReference>
<feature type="domain" description="Ig-like" evidence="2">
    <location>
        <begin position="1"/>
        <end position="93"/>
    </location>
</feature>
<keyword evidence="5" id="KW-1267">Proteomics identification</keyword>
<dbReference type="SMART" id="SM00409">
    <property type="entry name" value="IG"/>
    <property type="match status" value="2"/>
</dbReference>
<dbReference type="InterPro" id="IPR013106">
    <property type="entry name" value="Ig_V-set"/>
</dbReference>
<evidence type="ECO:0007829" key="5">
    <source>
        <dbReference type="PeptideAtlas" id="A0A498MGP3"/>
    </source>
</evidence>
<dbReference type="Proteomes" id="UP000290572">
    <property type="component" value="Unassembled WGS sequence"/>
</dbReference>
<dbReference type="Gene3D" id="2.60.40.10">
    <property type="entry name" value="Immunoglobulins"/>
    <property type="match status" value="2"/>
</dbReference>
<keyword evidence="1" id="KW-0732">Signal</keyword>
<evidence type="ECO:0000313" key="4">
    <source>
        <dbReference type="Proteomes" id="UP000290572"/>
    </source>
</evidence>
<feature type="chain" id="PRO_5019770132" evidence="1">
    <location>
        <begin position="20"/>
        <end position="235"/>
    </location>
</feature>
<comment type="caution">
    <text evidence="3">The sequence shown here is derived from an EMBL/GenBank/DDBJ whole genome shotgun (WGS) entry which is preliminary data.</text>
</comment>
<gene>
    <name evidence="3" type="ORF">ROHU_027456</name>
</gene>
<accession>A0A498MGP3</accession>
<dbReference type="GO" id="GO:0005886">
    <property type="term" value="C:plasma membrane"/>
    <property type="evidence" value="ECO:0007669"/>
    <property type="project" value="TreeGrafter"/>
</dbReference>
<dbReference type="STRING" id="84645.A0A498MGP3"/>
<dbReference type="EMBL" id="QBIY01012778">
    <property type="protein sequence ID" value="RXN16615.1"/>
    <property type="molecule type" value="Genomic_DNA"/>
</dbReference>
<dbReference type="InterPro" id="IPR003599">
    <property type="entry name" value="Ig_sub"/>
</dbReference>
<dbReference type="SUPFAM" id="SSF48726">
    <property type="entry name" value="Immunoglobulin"/>
    <property type="match status" value="2"/>
</dbReference>
<dbReference type="InterPro" id="IPR013783">
    <property type="entry name" value="Ig-like_fold"/>
</dbReference>
<sequence>MCGASLLLHLLILAEFDDAELSCEFRTEKDNNPRIEWKKIDKDVSFVYYGSRFVGPFQGRAEIEGATVRLRRVTQADAGKFRCEVSAPQDSVTLGETNVTLTVLVPPQMPSCDVPSSALTGSQVELRCRDQHSIPPAVYTWYKDNRALPIRQPNATYTIDEFSGVLTFQTVSRADTGQYYCEARNRVGSSQCPGTHMQIGRFGSRSVTAPLTLAARTSTEPNTLKIQATVILPKK</sequence>
<keyword evidence="4" id="KW-1185">Reference proteome</keyword>
<proteinExistence type="evidence at protein level"/>
<reference evidence="3 4" key="1">
    <citation type="submission" date="2018-03" db="EMBL/GenBank/DDBJ databases">
        <title>Draft genome sequence of Rohu Carp (Labeo rohita).</title>
        <authorList>
            <person name="Das P."/>
            <person name="Kushwaha B."/>
            <person name="Joshi C.G."/>
            <person name="Kumar D."/>
            <person name="Nagpure N.S."/>
            <person name="Sahoo L."/>
            <person name="Das S.P."/>
            <person name="Bit A."/>
            <person name="Patnaik S."/>
            <person name="Meher P.K."/>
            <person name="Jayasankar P."/>
            <person name="Koringa P.G."/>
            <person name="Patel N.V."/>
            <person name="Hinsu A.T."/>
            <person name="Kumar R."/>
            <person name="Pandey M."/>
            <person name="Agarwal S."/>
            <person name="Srivastava S."/>
            <person name="Singh M."/>
            <person name="Iquebal M.A."/>
            <person name="Jaiswal S."/>
            <person name="Angadi U.B."/>
            <person name="Kumar N."/>
            <person name="Raza M."/>
            <person name="Shah T.M."/>
            <person name="Rai A."/>
            <person name="Jena J.K."/>
        </authorList>
    </citation>
    <scope>NUCLEOTIDE SEQUENCE [LARGE SCALE GENOMIC DNA]</scope>
    <source>
        <strain evidence="3">DASCIFA01</strain>
        <tissue evidence="3">Testis</tissue>
    </source>
</reference>
<evidence type="ECO:0000313" key="3">
    <source>
        <dbReference type="EMBL" id="RXN16615.1"/>
    </source>
</evidence>
<dbReference type="GO" id="GO:0007159">
    <property type="term" value="P:leukocyte cell-cell adhesion"/>
    <property type="evidence" value="ECO:0007669"/>
    <property type="project" value="TreeGrafter"/>
</dbReference>
<dbReference type="GO" id="GO:0070160">
    <property type="term" value="C:tight junction"/>
    <property type="evidence" value="ECO:0007669"/>
    <property type="project" value="TreeGrafter"/>
</dbReference>
<feature type="domain" description="Ig-like" evidence="2">
    <location>
        <begin position="107"/>
        <end position="200"/>
    </location>
</feature>
<dbReference type="SMART" id="SM00408">
    <property type="entry name" value="IGc2"/>
    <property type="match status" value="2"/>
</dbReference>
<dbReference type="GO" id="GO:0009986">
    <property type="term" value="C:cell surface"/>
    <property type="evidence" value="ECO:0007669"/>
    <property type="project" value="TreeGrafter"/>
</dbReference>
<dbReference type="InterPro" id="IPR042625">
    <property type="entry name" value="JAM2"/>
</dbReference>
<organism evidence="3 4">
    <name type="scientific">Labeo rohita</name>
    <name type="common">Indian major carp</name>
    <name type="synonym">Cyprinus rohita</name>
    <dbReference type="NCBI Taxonomy" id="84645"/>
    <lineage>
        <taxon>Eukaryota</taxon>
        <taxon>Metazoa</taxon>
        <taxon>Chordata</taxon>
        <taxon>Craniata</taxon>
        <taxon>Vertebrata</taxon>
        <taxon>Euteleostomi</taxon>
        <taxon>Actinopterygii</taxon>
        <taxon>Neopterygii</taxon>
        <taxon>Teleostei</taxon>
        <taxon>Ostariophysi</taxon>
        <taxon>Cypriniformes</taxon>
        <taxon>Cyprinidae</taxon>
        <taxon>Labeoninae</taxon>
        <taxon>Labeonini</taxon>
        <taxon>Labeo</taxon>
    </lineage>
</organism>
<dbReference type="Pfam" id="PF07686">
    <property type="entry name" value="V-set"/>
    <property type="match status" value="1"/>
</dbReference>
<protein>
    <submittedName>
        <fullName evidence="3">Junctional adhesion molecule B-like isoform X2</fullName>
    </submittedName>
</protein>
<dbReference type="Pfam" id="PF13927">
    <property type="entry name" value="Ig_3"/>
    <property type="match status" value="1"/>
</dbReference>
<dbReference type="InterPro" id="IPR003598">
    <property type="entry name" value="Ig_sub2"/>
</dbReference>
<dbReference type="InterPro" id="IPR007110">
    <property type="entry name" value="Ig-like_dom"/>
</dbReference>
<feature type="signal peptide" evidence="1">
    <location>
        <begin position="1"/>
        <end position="19"/>
    </location>
</feature>
<evidence type="ECO:0000259" key="2">
    <source>
        <dbReference type="PROSITE" id="PS50835"/>
    </source>
</evidence>